<proteinExistence type="predicted"/>
<accession>A0A150GJG3</accession>
<dbReference type="AlphaFoldDB" id="A0A150GJG3"/>
<keyword evidence="2" id="KW-1185">Reference proteome</keyword>
<organism evidence="1 2">
    <name type="scientific">Gonium pectorale</name>
    <name type="common">Green alga</name>
    <dbReference type="NCBI Taxonomy" id="33097"/>
    <lineage>
        <taxon>Eukaryota</taxon>
        <taxon>Viridiplantae</taxon>
        <taxon>Chlorophyta</taxon>
        <taxon>core chlorophytes</taxon>
        <taxon>Chlorophyceae</taxon>
        <taxon>CS clade</taxon>
        <taxon>Chlamydomonadales</taxon>
        <taxon>Volvocaceae</taxon>
        <taxon>Gonium</taxon>
    </lineage>
</organism>
<sequence length="285" mass="30900">MVRDKIRWISDQVPSEFHESKLRVAFVGYRDYGDSPAVEVIDFTPLSAGTFRQYGDCSGDSYPGGDKLGRSGAAILQKLRIGCGISAYSFAHLNGSTRKMLHKFGRECGDPAWVREDDFKDVSGLPLKVSVSACHTQLPSTAALLAAIRNKLPLGTEDNRAIRLRIAPQPFSPEGATRWPFFAREADATVGTSSGSSSESSGGRRLLVVKRFKVLARPSQSQVHTRARYVEQKEVQAVSAALTAEFNREAAATGVSAKHVSFSRVTQCQVAGWGSTCPRAGAFTK</sequence>
<evidence type="ECO:0000313" key="2">
    <source>
        <dbReference type="Proteomes" id="UP000075714"/>
    </source>
</evidence>
<dbReference type="Proteomes" id="UP000075714">
    <property type="component" value="Unassembled WGS sequence"/>
</dbReference>
<gene>
    <name evidence="1" type="ORF">GPECTOR_20g456</name>
</gene>
<comment type="caution">
    <text evidence="1">The sequence shown here is derived from an EMBL/GenBank/DDBJ whole genome shotgun (WGS) entry which is preliminary data.</text>
</comment>
<dbReference type="EMBL" id="LSYV01000021">
    <property type="protein sequence ID" value="KXZ49600.1"/>
    <property type="molecule type" value="Genomic_DNA"/>
</dbReference>
<protein>
    <submittedName>
        <fullName evidence="1">Uncharacterized protein</fullName>
    </submittedName>
</protein>
<name>A0A150GJG3_GONPE</name>
<evidence type="ECO:0000313" key="1">
    <source>
        <dbReference type="EMBL" id="KXZ49600.1"/>
    </source>
</evidence>
<reference evidence="2" key="1">
    <citation type="journal article" date="2016" name="Nat. Commun.">
        <title>The Gonium pectorale genome demonstrates co-option of cell cycle regulation during the evolution of multicellularity.</title>
        <authorList>
            <person name="Hanschen E.R."/>
            <person name="Marriage T.N."/>
            <person name="Ferris P.J."/>
            <person name="Hamaji T."/>
            <person name="Toyoda A."/>
            <person name="Fujiyama A."/>
            <person name="Neme R."/>
            <person name="Noguchi H."/>
            <person name="Minakuchi Y."/>
            <person name="Suzuki M."/>
            <person name="Kawai-Toyooka H."/>
            <person name="Smith D.R."/>
            <person name="Sparks H."/>
            <person name="Anderson J."/>
            <person name="Bakaric R."/>
            <person name="Luria V."/>
            <person name="Karger A."/>
            <person name="Kirschner M.W."/>
            <person name="Durand P.M."/>
            <person name="Michod R.E."/>
            <person name="Nozaki H."/>
            <person name="Olson B.J."/>
        </authorList>
    </citation>
    <scope>NUCLEOTIDE SEQUENCE [LARGE SCALE GENOMIC DNA]</scope>
    <source>
        <strain evidence="2">NIES-2863</strain>
    </source>
</reference>
<dbReference type="PANTHER" id="PTHR47763:SF4">
    <property type="entry name" value="ALPHA-PROTEIN KINASE VWKA"/>
    <property type="match status" value="1"/>
</dbReference>
<dbReference type="InterPro" id="IPR052969">
    <property type="entry name" value="Thr-specific_kinase-like"/>
</dbReference>
<dbReference type="OrthoDB" id="544387at2759"/>
<dbReference type="PANTHER" id="PTHR47763">
    <property type="entry name" value="ALPHA-PROTEIN KINASE VWKA"/>
    <property type="match status" value="1"/>
</dbReference>